<dbReference type="EMBL" id="DTHB01000053">
    <property type="protein sequence ID" value="HGB15432.1"/>
    <property type="molecule type" value="Genomic_DNA"/>
</dbReference>
<dbReference type="Pfam" id="PF09694">
    <property type="entry name" value="Gcw_chp"/>
    <property type="match status" value="1"/>
</dbReference>
<protein>
    <recommendedName>
        <fullName evidence="2">MipA/OmpV family protein</fullName>
    </recommendedName>
</protein>
<organism evidence="1">
    <name type="scientific">Desulfobacca acetoxidans</name>
    <dbReference type="NCBI Taxonomy" id="60893"/>
    <lineage>
        <taxon>Bacteria</taxon>
        <taxon>Pseudomonadati</taxon>
        <taxon>Thermodesulfobacteriota</taxon>
        <taxon>Desulfobaccia</taxon>
        <taxon>Desulfobaccales</taxon>
        <taxon>Desulfobaccaceae</taxon>
        <taxon>Desulfobacca</taxon>
    </lineage>
</organism>
<gene>
    <name evidence="1" type="ORF">ENV62_09400</name>
</gene>
<dbReference type="AlphaFoldDB" id="A0A7C3WNL0"/>
<evidence type="ECO:0000313" key="1">
    <source>
        <dbReference type="EMBL" id="HGB15432.1"/>
    </source>
</evidence>
<evidence type="ECO:0008006" key="2">
    <source>
        <dbReference type="Google" id="ProtNLM"/>
    </source>
</evidence>
<dbReference type="InterPro" id="IPR010239">
    <property type="entry name" value="CHP02001"/>
</dbReference>
<accession>A0A7C3WNL0</accession>
<proteinExistence type="predicted"/>
<sequence>MPQSKRRSQKGEMGMKGYRVVLKGSCLAAGLILGAMLSACPGLAEEVPPAVAEKVKEAEAAEAGQTERPQVSLSLDLLSQYVFRGVAFSRDSAVFQPSITISYKGFAANIWGNFDTDERNPFGLSRPEKNPKWNETDFTLSYSRELCKDFSGTVGLIYYALDSNNSPDDQLEIFGTLGYKIPRLNLGVGLAVYREVSHFPGWYLEGYLTRSLNLPFAGASLELYASWSAELSEDHAAFPTKDGGRYRSLHAGQLRAAVNFPVTKNLTVSPKMIYWYNLGNDAAFAIRRLSWDRKPNHFLGGVSIAATF</sequence>
<name>A0A7C3WNL0_9BACT</name>
<comment type="caution">
    <text evidence="1">The sequence shown here is derived from an EMBL/GenBank/DDBJ whole genome shotgun (WGS) entry which is preliminary data.</text>
</comment>
<reference evidence="1" key="1">
    <citation type="journal article" date="2020" name="mSystems">
        <title>Genome- and Community-Level Interaction Insights into Carbon Utilization and Element Cycling Functions of Hydrothermarchaeota in Hydrothermal Sediment.</title>
        <authorList>
            <person name="Zhou Z."/>
            <person name="Liu Y."/>
            <person name="Xu W."/>
            <person name="Pan J."/>
            <person name="Luo Z.H."/>
            <person name="Li M."/>
        </authorList>
    </citation>
    <scope>NUCLEOTIDE SEQUENCE [LARGE SCALE GENOMIC DNA]</scope>
    <source>
        <strain evidence="1">SpSt-776</strain>
    </source>
</reference>